<comment type="caution">
    <text evidence="3">The sequence shown here is derived from an EMBL/GenBank/DDBJ whole genome shotgun (WGS) entry which is preliminary data.</text>
</comment>
<dbReference type="Proteomes" id="UP001295423">
    <property type="component" value="Unassembled WGS sequence"/>
</dbReference>
<keyword evidence="4" id="KW-1185">Reference proteome</keyword>
<reference evidence="3" key="1">
    <citation type="submission" date="2023-08" db="EMBL/GenBank/DDBJ databases">
        <authorList>
            <person name="Audoor S."/>
            <person name="Bilcke G."/>
        </authorList>
    </citation>
    <scope>NUCLEOTIDE SEQUENCE</scope>
</reference>
<dbReference type="EMBL" id="CAKOGP040002203">
    <property type="protein sequence ID" value="CAJ1965567.1"/>
    <property type="molecule type" value="Genomic_DNA"/>
</dbReference>
<protein>
    <submittedName>
        <fullName evidence="3">Uncharacterized protein</fullName>
    </submittedName>
</protein>
<evidence type="ECO:0000313" key="4">
    <source>
        <dbReference type="Proteomes" id="UP001295423"/>
    </source>
</evidence>
<dbReference type="AlphaFoldDB" id="A0AAD2G7Z0"/>
<sequence length="78" mass="9295">MSSPSSTYQEEQPLEQEQEQQHPWAQEDDLLARQCEDYDPWNQFWGVSEKKTRKFSDMGLFVVMFLCMSSAMLRIKSR</sequence>
<gene>
    <name evidence="3" type="ORF">CYCCA115_LOCUS21176</name>
</gene>
<keyword evidence="2" id="KW-1133">Transmembrane helix</keyword>
<accession>A0AAD2G7Z0</accession>
<organism evidence="3 4">
    <name type="scientific">Cylindrotheca closterium</name>
    <dbReference type="NCBI Taxonomy" id="2856"/>
    <lineage>
        <taxon>Eukaryota</taxon>
        <taxon>Sar</taxon>
        <taxon>Stramenopiles</taxon>
        <taxon>Ochrophyta</taxon>
        <taxon>Bacillariophyta</taxon>
        <taxon>Bacillariophyceae</taxon>
        <taxon>Bacillariophycidae</taxon>
        <taxon>Bacillariales</taxon>
        <taxon>Bacillariaceae</taxon>
        <taxon>Cylindrotheca</taxon>
    </lineage>
</organism>
<evidence type="ECO:0000313" key="3">
    <source>
        <dbReference type="EMBL" id="CAJ1965567.1"/>
    </source>
</evidence>
<keyword evidence="2" id="KW-0812">Transmembrane</keyword>
<evidence type="ECO:0000256" key="1">
    <source>
        <dbReference type="SAM" id="MobiDB-lite"/>
    </source>
</evidence>
<keyword evidence="2" id="KW-0472">Membrane</keyword>
<name>A0AAD2G7Z0_9STRA</name>
<proteinExistence type="predicted"/>
<evidence type="ECO:0000256" key="2">
    <source>
        <dbReference type="SAM" id="Phobius"/>
    </source>
</evidence>
<feature type="transmembrane region" description="Helical" evidence="2">
    <location>
        <begin position="58"/>
        <end position="75"/>
    </location>
</feature>
<feature type="region of interest" description="Disordered" evidence="1">
    <location>
        <begin position="1"/>
        <end position="26"/>
    </location>
</feature>